<evidence type="ECO:0000313" key="3">
    <source>
        <dbReference type="Proteomes" id="UP001281447"/>
    </source>
</evidence>
<dbReference type="EMBL" id="JAWDIP010000003">
    <property type="protein sequence ID" value="MDY0394367.1"/>
    <property type="molecule type" value="Genomic_DNA"/>
</dbReference>
<evidence type="ECO:0000256" key="1">
    <source>
        <dbReference type="SAM" id="MobiDB-lite"/>
    </source>
</evidence>
<gene>
    <name evidence="2" type="ORF">RWE15_07735</name>
</gene>
<proteinExistence type="predicted"/>
<reference evidence="2 3" key="1">
    <citation type="submission" date="2023-10" db="EMBL/GenBank/DDBJ databases">
        <title>Virgibacillus halophilus 5B73C genome.</title>
        <authorList>
            <person name="Miliotis G."/>
            <person name="Sengupta P."/>
            <person name="Hameed A."/>
            <person name="Chuvochina M."/>
            <person name="Mcdonagh F."/>
            <person name="Simpson A.C."/>
            <person name="Singh N.K."/>
            <person name="Rekha P.D."/>
            <person name="Raman K."/>
            <person name="Hugenholtz P."/>
            <person name="Venkateswaran K."/>
        </authorList>
    </citation>
    <scope>NUCLEOTIDE SEQUENCE [LARGE SCALE GENOMIC DNA]</scope>
    <source>
        <strain evidence="2 3">5B73C</strain>
    </source>
</reference>
<comment type="caution">
    <text evidence="2">The sequence shown here is derived from an EMBL/GenBank/DDBJ whole genome shotgun (WGS) entry which is preliminary data.</text>
</comment>
<feature type="region of interest" description="Disordered" evidence="1">
    <location>
        <begin position="1"/>
        <end position="49"/>
    </location>
</feature>
<organism evidence="2 3">
    <name type="scientific">Tigheibacillus halophilus</name>
    <dbReference type="NCBI Taxonomy" id="361280"/>
    <lineage>
        <taxon>Bacteria</taxon>
        <taxon>Bacillati</taxon>
        <taxon>Bacillota</taxon>
        <taxon>Bacilli</taxon>
        <taxon>Bacillales</taxon>
        <taxon>Bacillaceae</taxon>
        <taxon>Tigheibacillus</taxon>
    </lineage>
</organism>
<protein>
    <submittedName>
        <fullName evidence="2">Uncharacterized protein</fullName>
    </submittedName>
</protein>
<dbReference type="Proteomes" id="UP001281447">
    <property type="component" value="Unassembled WGS sequence"/>
</dbReference>
<evidence type="ECO:0000313" key="2">
    <source>
        <dbReference type="EMBL" id="MDY0394367.1"/>
    </source>
</evidence>
<sequence length="49" mass="5892">MVNKEKEFNNQFKENKNAGEHRNGRLSQFKNHNSQGEEEPNEYISKKQR</sequence>
<keyword evidence="3" id="KW-1185">Reference proteome</keyword>
<feature type="compositionally biased region" description="Polar residues" evidence="1">
    <location>
        <begin position="25"/>
        <end position="34"/>
    </location>
</feature>
<name>A0ABU5C4V9_9BACI</name>
<accession>A0ABU5C4V9</accession>
<feature type="compositionally biased region" description="Basic and acidic residues" evidence="1">
    <location>
        <begin position="1"/>
        <end position="23"/>
    </location>
</feature>
<dbReference type="RefSeq" id="WP_390354841.1">
    <property type="nucleotide sequence ID" value="NZ_JBHUIZ010000006.1"/>
</dbReference>